<dbReference type="EMBL" id="BAAAZE010000008">
    <property type="protein sequence ID" value="GAA4020945.1"/>
    <property type="molecule type" value="Genomic_DNA"/>
</dbReference>
<evidence type="ECO:0000259" key="1">
    <source>
        <dbReference type="Pfam" id="PF00535"/>
    </source>
</evidence>
<gene>
    <name evidence="2" type="ORF">GCM10022212_17200</name>
</gene>
<evidence type="ECO:0000313" key="2">
    <source>
        <dbReference type="EMBL" id="GAA4020945.1"/>
    </source>
</evidence>
<organism evidence="2 3">
    <name type="scientific">Actimicrobium antarcticum</name>
    <dbReference type="NCBI Taxonomy" id="1051899"/>
    <lineage>
        <taxon>Bacteria</taxon>
        <taxon>Pseudomonadati</taxon>
        <taxon>Pseudomonadota</taxon>
        <taxon>Betaproteobacteria</taxon>
        <taxon>Burkholderiales</taxon>
        <taxon>Oxalobacteraceae</taxon>
        <taxon>Actimicrobium</taxon>
    </lineage>
</organism>
<accession>A0ABP7T4S6</accession>
<keyword evidence="3" id="KW-1185">Reference proteome</keyword>
<dbReference type="PANTHER" id="PTHR22916">
    <property type="entry name" value="GLYCOSYLTRANSFERASE"/>
    <property type="match status" value="1"/>
</dbReference>
<dbReference type="Pfam" id="PF00535">
    <property type="entry name" value="Glycos_transf_2"/>
    <property type="match status" value="1"/>
</dbReference>
<dbReference type="InterPro" id="IPR001173">
    <property type="entry name" value="Glyco_trans_2-like"/>
</dbReference>
<evidence type="ECO:0000313" key="3">
    <source>
        <dbReference type="Proteomes" id="UP001501353"/>
    </source>
</evidence>
<dbReference type="RefSeq" id="WP_344762880.1">
    <property type="nucleotide sequence ID" value="NZ_BAAAZE010000008.1"/>
</dbReference>
<dbReference type="InterPro" id="IPR029044">
    <property type="entry name" value="Nucleotide-diphossugar_trans"/>
</dbReference>
<dbReference type="Gene3D" id="3.90.550.10">
    <property type="entry name" value="Spore Coat Polysaccharide Biosynthesis Protein SpsA, Chain A"/>
    <property type="match status" value="1"/>
</dbReference>
<protein>
    <recommendedName>
        <fullName evidence="1">Glycosyltransferase 2-like domain-containing protein</fullName>
    </recommendedName>
</protein>
<dbReference type="CDD" id="cd00761">
    <property type="entry name" value="Glyco_tranf_GTA_type"/>
    <property type="match status" value="1"/>
</dbReference>
<reference evidence="3" key="1">
    <citation type="journal article" date="2019" name="Int. J. Syst. Evol. Microbiol.">
        <title>The Global Catalogue of Microorganisms (GCM) 10K type strain sequencing project: providing services to taxonomists for standard genome sequencing and annotation.</title>
        <authorList>
            <consortium name="The Broad Institute Genomics Platform"/>
            <consortium name="The Broad Institute Genome Sequencing Center for Infectious Disease"/>
            <person name="Wu L."/>
            <person name="Ma J."/>
        </authorList>
    </citation>
    <scope>NUCLEOTIDE SEQUENCE [LARGE SCALE GENOMIC DNA]</scope>
    <source>
        <strain evidence="3">JCM 16673</strain>
    </source>
</reference>
<name>A0ABP7T4S6_9BURK</name>
<dbReference type="Proteomes" id="UP001501353">
    <property type="component" value="Unassembled WGS sequence"/>
</dbReference>
<feature type="domain" description="Glycosyltransferase 2-like" evidence="1">
    <location>
        <begin position="6"/>
        <end position="116"/>
    </location>
</feature>
<dbReference type="SUPFAM" id="SSF53448">
    <property type="entry name" value="Nucleotide-diphospho-sugar transferases"/>
    <property type="match status" value="1"/>
</dbReference>
<proteinExistence type="predicted"/>
<sequence length="325" mass="37491">MTATISVIVPVYNTQDYLRAALDSLLSQTMSFDEIIVIDDGSTDSSSEILKEYSFKGKIKLISQKNSGQGFARNAGIEVAKSDYIYFFDSDDLVSPLLVEKIKNEIAINVDLEIIVFGADVFYEEEFDKSSFSPKYERLNMGFYKCFFNAAVAMENSKTNYSQPCLYVLKKEVIDMHKIRFNAYLHEDDVFLLHLIAKVGATLVMKDKFFIRRVRPGSTMTSKKNINHVNGYLQASITAKNQFENSLSAERKFFFRKKAMHYYLNALFVSYKVEGFKKYDSVWQRIKGLPNYNLQIHEIISVIGGRRSPQVLEHFNRFRKMIKGK</sequence>
<dbReference type="PANTHER" id="PTHR22916:SF3">
    <property type="entry name" value="UDP-GLCNAC:BETAGAL BETA-1,3-N-ACETYLGLUCOSAMINYLTRANSFERASE-LIKE PROTEIN 1"/>
    <property type="match status" value="1"/>
</dbReference>
<comment type="caution">
    <text evidence="2">The sequence shown here is derived from an EMBL/GenBank/DDBJ whole genome shotgun (WGS) entry which is preliminary data.</text>
</comment>